<gene>
    <name evidence="4" type="ORF">TTHERM_00658840</name>
</gene>
<dbReference type="InterPro" id="IPR043171">
    <property type="entry name" value="Ap4A_phos1/2-like"/>
</dbReference>
<accession>I7MI26</accession>
<dbReference type="InParanoid" id="I7MI26"/>
<dbReference type="InterPro" id="IPR019200">
    <property type="entry name" value="ATP_adenylylTrfase_C"/>
</dbReference>
<sequence length="421" mass="49391">MKTLSKKSRTDYFQALHEQNFQKINIYQAYIMSSKLQDLKISYEKYVNENTKKMFTFAIGLSIVGLSASLFYQRFIFPRMYPLQFEYKKMKSTINKIQSNQKSIIQLSIIKRIKICKDGIVFNFSVLKDLDKKPLGSSRGQTSNPFLPPFEDGLFVQELSKTHTLLFNKYAVVKNHMLVVTTQFEYQNSLINQNDFSAAHKVLLTLKGFWFFNSGPDAGASQQHKHMQVMPYEARADTPILNILHKRARKQPSECQYFLYEPFQFKHIIKVLRQMQEEESVESYGEYLQECYIDCMKILKNLEQTGDSQKIKQAYNMIVMDNFMLIVIRKQEKTESSPYIAINGMGFTGSFLLKSFQEIQKNDHINPFDLLKEVCVEIDEKEKIAIQSQYLLQQIENQECNEQQQLIHQKEHEPIKSEQIL</sequence>
<dbReference type="InterPro" id="IPR045759">
    <property type="entry name" value="Ap4A_phos1/2_N"/>
</dbReference>
<dbReference type="InterPro" id="IPR036265">
    <property type="entry name" value="HIT-like_sf"/>
</dbReference>
<dbReference type="AlphaFoldDB" id="I7MI26"/>
<evidence type="ECO:0000259" key="2">
    <source>
        <dbReference type="Pfam" id="PF09830"/>
    </source>
</evidence>
<feature type="domain" description="Ap4A phosphorylase 1/2 N-terminal" evidence="3">
    <location>
        <begin position="114"/>
        <end position="244"/>
    </location>
</feature>
<dbReference type="STRING" id="312017.I7MI26"/>
<dbReference type="OrthoDB" id="311648at2759"/>
<dbReference type="PANTHER" id="PTHR38420">
    <property type="entry name" value="AP-4-A PHOSPHORYLASE II"/>
    <property type="match status" value="1"/>
</dbReference>
<feature type="domain" description="ATP adenylyltransferase C-terminal" evidence="2">
    <location>
        <begin position="263"/>
        <end position="377"/>
    </location>
</feature>
<dbReference type="GO" id="GO:0003877">
    <property type="term" value="F:ATP:ADP adenylyltransferase activity"/>
    <property type="evidence" value="ECO:0007669"/>
    <property type="project" value="InterPro"/>
</dbReference>
<keyword evidence="1" id="KW-0812">Transmembrane</keyword>
<dbReference type="GO" id="GO:0005524">
    <property type="term" value="F:ATP binding"/>
    <property type="evidence" value="ECO:0007669"/>
    <property type="project" value="InterPro"/>
</dbReference>
<evidence type="ECO:0000313" key="4">
    <source>
        <dbReference type="EMBL" id="EAS03840.3"/>
    </source>
</evidence>
<protein>
    <submittedName>
        <fullName evidence="4">ATP adenylyltransferase</fullName>
    </submittedName>
</protein>
<dbReference type="GO" id="GO:0009117">
    <property type="term" value="P:nucleotide metabolic process"/>
    <property type="evidence" value="ECO:0007669"/>
    <property type="project" value="InterPro"/>
</dbReference>
<dbReference type="Gene3D" id="3.30.428.70">
    <property type="match status" value="1"/>
</dbReference>
<reference evidence="5" key="1">
    <citation type="journal article" date="2006" name="PLoS Biol.">
        <title>Macronuclear genome sequence of the ciliate Tetrahymena thermophila, a model eukaryote.</title>
        <authorList>
            <person name="Eisen J.A."/>
            <person name="Coyne R.S."/>
            <person name="Wu M."/>
            <person name="Wu D."/>
            <person name="Thiagarajan M."/>
            <person name="Wortman J.R."/>
            <person name="Badger J.H."/>
            <person name="Ren Q."/>
            <person name="Amedeo P."/>
            <person name="Jones K.M."/>
            <person name="Tallon L.J."/>
            <person name="Delcher A.L."/>
            <person name="Salzberg S.L."/>
            <person name="Silva J.C."/>
            <person name="Haas B.J."/>
            <person name="Majoros W.H."/>
            <person name="Farzad M."/>
            <person name="Carlton J.M."/>
            <person name="Smith R.K. Jr."/>
            <person name="Garg J."/>
            <person name="Pearlman R.E."/>
            <person name="Karrer K.M."/>
            <person name="Sun L."/>
            <person name="Manning G."/>
            <person name="Elde N.C."/>
            <person name="Turkewitz A.P."/>
            <person name="Asai D.J."/>
            <person name="Wilkes D.E."/>
            <person name="Wang Y."/>
            <person name="Cai H."/>
            <person name="Collins K."/>
            <person name="Stewart B.A."/>
            <person name="Lee S.R."/>
            <person name="Wilamowska K."/>
            <person name="Weinberg Z."/>
            <person name="Ruzzo W.L."/>
            <person name="Wloga D."/>
            <person name="Gaertig J."/>
            <person name="Frankel J."/>
            <person name="Tsao C.-C."/>
            <person name="Gorovsky M.A."/>
            <person name="Keeling P.J."/>
            <person name="Waller R.F."/>
            <person name="Patron N.J."/>
            <person name="Cherry J.M."/>
            <person name="Stover N.A."/>
            <person name="Krieger C.J."/>
            <person name="del Toro C."/>
            <person name="Ryder H.F."/>
            <person name="Williamson S.C."/>
            <person name="Barbeau R.A."/>
            <person name="Hamilton E.P."/>
            <person name="Orias E."/>
        </authorList>
    </citation>
    <scope>NUCLEOTIDE SEQUENCE [LARGE SCALE GENOMIC DNA]</scope>
    <source>
        <strain evidence="5">SB210</strain>
    </source>
</reference>
<dbReference type="EMBL" id="GG662471">
    <property type="protein sequence ID" value="EAS03840.3"/>
    <property type="molecule type" value="Genomic_DNA"/>
</dbReference>
<keyword evidence="4" id="KW-0548">Nucleotidyltransferase</keyword>
<dbReference type="KEGG" id="tet:TTHERM_00658840"/>
<feature type="transmembrane region" description="Helical" evidence="1">
    <location>
        <begin position="54"/>
        <end position="72"/>
    </location>
</feature>
<keyword evidence="1" id="KW-1133">Transmembrane helix</keyword>
<keyword evidence="1" id="KW-0472">Membrane</keyword>
<dbReference type="SUPFAM" id="SSF54197">
    <property type="entry name" value="HIT-like"/>
    <property type="match status" value="1"/>
</dbReference>
<dbReference type="Proteomes" id="UP000009168">
    <property type="component" value="Unassembled WGS sequence"/>
</dbReference>
<keyword evidence="4" id="KW-0808">Transferase</keyword>
<dbReference type="RefSeq" id="XP_001024085.3">
    <property type="nucleotide sequence ID" value="XM_001024085.3"/>
</dbReference>
<name>I7MI26_TETTS</name>
<evidence type="ECO:0000256" key="1">
    <source>
        <dbReference type="SAM" id="Phobius"/>
    </source>
</evidence>
<proteinExistence type="predicted"/>
<evidence type="ECO:0000259" key="3">
    <source>
        <dbReference type="Pfam" id="PF19327"/>
    </source>
</evidence>
<dbReference type="PANTHER" id="PTHR38420:SF1">
    <property type="entry name" value="PUTATIVE (AFU_ORTHOLOGUE AFUA_5G14690)-RELATED"/>
    <property type="match status" value="1"/>
</dbReference>
<dbReference type="eggNOG" id="ENOG502RT0V">
    <property type="taxonomic scope" value="Eukaryota"/>
</dbReference>
<organism evidence="4 5">
    <name type="scientific">Tetrahymena thermophila (strain SB210)</name>
    <dbReference type="NCBI Taxonomy" id="312017"/>
    <lineage>
        <taxon>Eukaryota</taxon>
        <taxon>Sar</taxon>
        <taxon>Alveolata</taxon>
        <taxon>Ciliophora</taxon>
        <taxon>Intramacronucleata</taxon>
        <taxon>Oligohymenophorea</taxon>
        <taxon>Hymenostomatida</taxon>
        <taxon>Tetrahymenina</taxon>
        <taxon>Tetrahymenidae</taxon>
        <taxon>Tetrahymena</taxon>
    </lineage>
</organism>
<evidence type="ECO:0000313" key="5">
    <source>
        <dbReference type="Proteomes" id="UP000009168"/>
    </source>
</evidence>
<dbReference type="Pfam" id="PF19327">
    <property type="entry name" value="Ap4A_phos_N"/>
    <property type="match status" value="1"/>
</dbReference>
<dbReference type="Pfam" id="PF09830">
    <property type="entry name" value="ATP_transf"/>
    <property type="match status" value="1"/>
</dbReference>
<dbReference type="InterPro" id="IPR009163">
    <property type="entry name" value="Ap4A_phos1/2"/>
</dbReference>
<dbReference type="GeneID" id="7833740"/>
<keyword evidence="5" id="KW-1185">Reference proteome</keyword>